<keyword evidence="1" id="KW-0472">Membrane</keyword>
<reference evidence="2 3" key="1">
    <citation type="submission" date="2016-02" db="EMBL/GenBank/DDBJ databases">
        <authorList>
            <person name="Wen L."/>
            <person name="He K."/>
            <person name="Yang H."/>
        </authorList>
    </citation>
    <scope>NUCLEOTIDE SEQUENCE [LARGE SCALE GENOMIC DNA]</scope>
    <source>
        <strain evidence="2 3">CD11_3</strain>
    </source>
</reference>
<dbReference type="OrthoDB" id="4964762at2"/>
<accession>A0A177KD96</accession>
<name>A0A177KD96_9MICO</name>
<dbReference type="RefSeq" id="WP_064001499.1">
    <property type="nucleotide sequence ID" value="NZ_LSTV01000001.1"/>
</dbReference>
<feature type="transmembrane region" description="Helical" evidence="1">
    <location>
        <begin position="40"/>
        <end position="59"/>
    </location>
</feature>
<comment type="caution">
    <text evidence="2">The sequence shown here is derived from an EMBL/GenBank/DDBJ whole genome shotgun (WGS) entry which is preliminary data.</text>
</comment>
<evidence type="ECO:0000313" key="3">
    <source>
        <dbReference type="Proteomes" id="UP000076998"/>
    </source>
</evidence>
<keyword evidence="1" id="KW-1133">Transmembrane helix</keyword>
<organism evidence="2 3">
    <name type="scientific">Microbacterium oleivorans</name>
    <dbReference type="NCBI Taxonomy" id="273677"/>
    <lineage>
        <taxon>Bacteria</taxon>
        <taxon>Bacillati</taxon>
        <taxon>Actinomycetota</taxon>
        <taxon>Actinomycetes</taxon>
        <taxon>Micrococcales</taxon>
        <taxon>Microbacteriaceae</taxon>
        <taxon>Microbacterium</taxon>
    </lineage>
</organism>
<evidence type="ECO:0000313" key="2">
    <source>
        <dbReference type="EMBL" id="OAH50986.1"/>
    </source>
</evidence>
<keyword evidence="1" id="KW-0812">Transmembrane</keyword>
<gene>
    <name evidence="2" type="ORF">AYL44_01510</name>
</gene>
<proteinExistence type="predicted"/>
<dbReference type="Proteomes" id="UP000076998">
    <property type="component" value="Unassembled WGS sequence"/>
</dbReference>
<sequence>MIPRPVDSRRVRVVRAGGAAAVATLTAAAAHTLGGGTAPAPWLVATVMLLAWPIALVIVGSRPSAVRTGLAVVAAQTLLHSAFALVGDVQPTAAPAGHHHAAFALGATAGGTVSVDGAMIAGHALAAVVTAVAVCHGERMLRAVARGIHSLLRVAVVAPPTGGWPAPALPLTTPRGLRPRLALADLSRRGPPR</sequence>
<dbReference type="AlphaFoldDB" id="A0A177KD96"/>
<dbReference type="EMBL" id="LSTV01000001">
    <property type="protein sequence ID" value="OAH50986.1"/>
    <property type="molecule type" value="Genomic_DNA"/>
</dbReference>
<evidence type="ECO:0000256" key="1">
    <source>
        <dbReference type="SAM" id="Phobius"/>
    </source>
</evidence>
<protein>
    <submittedName>
        <fullName evidence="2">Uncharacterized protein</fullName>
    </submittedName>
</protein>